<organism evidence="4 5">
    <name type="scientific">Sorangium cellulosum</name>
    <name type="common">Polyangium cellulosum</name>
    <dbReference type="NCBI Taxonomy" id="56"/>
    <lineage>
        <taxon>Bacteria</taxon>
        <taxon>Pseudomonadati</taxon>
        <taxon>Myxococcota</taxon>
        <taxon>Polyangia</taxon>
        <taxon>Polyangiales</taxon>
        <taxon>Polyangiaceae</taxon>
        <taxon>Sorangium</taxon>
    </lineage>
</organism>
<comment type="caution">
    <text evidence="4">The sequence shown here is derived from an EMBL/GenBank/DDBJ whole genome shotgun (WGS) entry which is preliminary data.</text>
</comment>
<feature type="chain" id="PRO_5007566157" evidence="2">
    <location>
        <begin position="27"/>
        <end position="413"/>
    </location>
</feature>
<dbReference type="Gene3D" id="3.40.50.410">
    <property type="entry name" value="von Willebrand factor, type A domain"/>
    <property type="match status" value="1"/>
</dbReference>
<keyword evidence="2" id="KW-0732">Signal</keyword>
<dbReference type="Proteomes" id="UP000075420">
    <property type="component" value="Unassembled WGS sequence"/>
</dbReference>
<accession>A0A150PSR1</accession>
<dbReference type="InterPro" id="IPR036465">
    <property type="entry name" value="vWFA_dom_sf"/>
</dbReference>
<evidence type="ECO:0000259" key="3">
    <source>
        <dbReference type="PROSITE" id="PS50234"/>
    </source>
</evidence>
<feature type="compositionally biased region" description="Gly residues" evidence="1">
    <location>
        <begin position="37"/>
        <end position="63"/>
    </location>
</feature>
<dbReference type="SUPFAM" id="SSF53300">
    <property type="entry name" value="vWA-like"/>
    <property type="match status" value="1"/>
</dbReference>
<dbReference type="PROSITE" id="PS50234">
    <property type="entry name" value="VWFA"/>
    <property type="match status" value="1"/>
</dbReference>
<evidence type="ECO:0000256" key="1">
    <source>
        <dbReference type="SAM" id="MobiDB-lite"/>
    </source>
</evidence>
<feature type="non-terminal residue" evidence="4">
    <location>
        <position position="413"/>
    </location>
</feature>
<reference evidence="4 5" key="1">
    <citation type="submission" date="2014-02" db="EMBL/GenBank/DDBJ databases">
        <title>The small core and large imbalanced accessory genome model reveals a collaborative survival strategy of Sorangium cellulosum strains in nature.</title>
        <authorList>
            <person name="Han K."/>
            <person name="Peng R."/>
            <person name="Blom J."/>
            <person name="Li Y.-Z."/>
        </authorList>
    </citation>
    <scope>NUCLEOTIDE SEQUENCE [LARGE SCALE GENOMIC DNA]</scope>
    <source>
        <strain evidence="4 5">So0157-25</strain>
    </source>
</reference>
<proteinExistence type="predicted"/>
<protein>
    <submittedName>
        <fullName evidence="4">Cell wall anchor domain-containing protein</fullName>
    </submittedName>
</protein>
<dbReference type="CDD" id="cd00198">
    <property type="entry name" value="vWFA"/>
    <property type="match status" value="1"/>
</dbReference>
<dbReference type="SMART" id="SM00327">
    <property type="entry name" value="VWA"/>
    <property type="match status" value="1"/>
</dbReference>
<name>A0A150PSR1_SORCE</name>
<evidence type="ECO:0000256" key="2">
    <source>
        <dbReference type="SAM" id="SignalP"/>
    </source>
</evidence>
<feature type="compositionally biased region" description="Low complexity" evidence="1">
    <location>
        <begin position="64"/>
        <end position="88"/>
    </location>
</feature>
<dbReference type="PROSITE" id="PS51257">
    <property type="entry name" value="PROKAR_LIPOPROTEIN"/>
    <property type="match status" value="1"/>
</dbReference>
<gene>
    <name evidence="4" type="ORF">BE08_44645</name>
</gene>
<evidence type="ECO:0000313" key="5">
    <source>
        <dbReference type="Proteomes" id="UP000075420"/>
    </source>
</evidence>
<evidence type="ECO:0000313" key="4">
    <source>
        <dbReference type="EMBL" id="KYF58765.1"/>
    </source>
</evidence>
<dbReference type="AlphaFoldDB" id="A0A150PSR1"/>
<dbReference type="EMBL" id="JELY01000608">
    <property type="protein sequence ID" value="KYF58765.1"/>
    <property type="molecule type" value="Genomic_DNA"/>
</dbReference>
<feature type="signal peptide" evidence="2">
    <location>
        <begin position="1"/>
        <end position="26"/>
    </location>
</feature>
<feature type="domain" description="VWFA" evidence="3">
    <location>
        <begin position="104"/>
        <end position="316"/>
    </location>
</feature>
<dbReference type="InterPro" id="IPR002035">
    <property type="entry name" value="VWF_A"/>
</dbReference>
<feature type="region of interest" description="Disordered" evidence="1">
    <location>
        <begin position="28"/>
        <end position="91"/>
    </location>
</feature>
<sequence length="413" mass="42070">MRLPTMAIALSLVAAVGAACSVNPGAEDGADASQNSAGGGAASGSGVGSTSGSGSGSGTGGYSDNGFGDTGNLNTGGSATSTGTGSTGDACATKTSEAGFQQVYLAFAFDVSASMGSNDVEWRSKALKWDPVVAATKQFFLDPASTGFQASLTFFPGPGGRREMCSSDSYTTPSVPMTLLPSPAFGEAIDVVTPPDDSSWRIGTPTAYAMEGILEFIQAERQQNPGKYAIVLVTDGYPQECRDETDSIEAVVERVGAALDSEISTFVIGVDSPPGPGSPPSLTNLHQIAEAGGTGEAFMLDTGNAAETSAAFTAAIEAIRGAAVSCTIPIPPAPDGRNFDKKKVVVTYTSTATSAPTTLGYDQACATENAWRYDEPLNPTAIVLCNDTCAAVQAQFEVSLGVDFTCEDVIEVP</sequence>